<accession>A0ABX2AM30</accession>
<dbReference type="Proteomes" id="UP000714420">
    <property type="component" value="Unassembled WGS sequence"/>
</dbReference>
<organism evidence="2 3">
    <name type="scientific">Xylanibacter muris</name>
    <dbReference type="NCBI Taxonomy" id="2736290"/>
    <lineage>
        <taxon>Bacteria</taxon>
        <taxon>Pseudomonadati</taxon>
        <taxon>Bacteroidota</taxon>
        <taxon>Bacteroidia</taxon>
        <taxon>Bacteroidales</taxon>
        <taxon>Prevotellaceae</taxon>
        <taxon>Xylanibacter</taxon>
    </lineage>
</organism>
<comment type="caution">
    <text evidence="2">The sequence shown here is derived from an EMBL/GenBank/DDBJ whole genome shotgun (WGS) entry which is preliminary data.</text>
</comment>
<reference evidence="2 3" key="1">
    <citation type="submission" date="2020-05" db="EMBL/GenBank/DDBJ databases">
        <title>Distinct polysaccharide utilization as determinants for interspecies competition between intestinal Prevotella spp.</title>
        <authorList>
            <person name="Galvez E.J.C."/>
            <person name="Iljazovic A."/>
            <person name="Strowig T."/>
        </authorList>
    </citation>
    <scope>NUCLEOTIDE SEQUENCE [LARGE SCALE GENOMIC DNA]</scope>
    <source>
        <strain evidence="2 3">PMUR</strain>
    </source>
</reference>
<proteinExistence type="predicted"/>
<name>A0ABX2AM30_9BACT</name>
<feature type="domain" description="DUF4595" evidence="1">
    <location>
        <begin position="52"/>
        <end position="200"/>
    </location>
</feature>
<gene>
    <name evidence="2" type="ORF">HPS56_01785</name>
</gene>
<dbReference type="RefSeq" id="WP_172272873.1">
    <property type="nucleotide sequence ID" value="NZ_CASGMU010000001.1"/>
</dbReference>
<keyword evidence="3" id="KW-1185">Reference proteome</keyword>
<dbReference type="EMBL" id="JABKKF010000001">
    <property type="protein sequence ID" value="NPD91102.1"/>
    <property type="molecule type" value="Genomic_DNA"/>
</dbReference>
<protein>
    <submittedName>
        <fullName evidence="2">DUF4595 domain-containing protein</fullName>
    </submittedName>
</protein>
<evidence type="ECO:0000313" key="3">
    <source>
        <dbReference type="Proteomes" id="UP000714420"/>
    </source>
</evidence>
<evidence type="ECO:0000259" key="1">
    <source>
        <dbReference type="Pfam" id="PF15283"/>
    </source>
</evidence>
<sequence>MRNADVAHEKRINEVWKRRAKYRNISYGLQTLKSDRAVMLYTADYEYFNLTTTYTFAFGENHFANRVIEADSDGDSGMIKYQYDKDGHVISIDSWGEDFLKMEWTNGNLTKIKQDEYDAYAVLTYSNQTVFERYNMSPFLLGVGLGPFMDKLEQWYERGLKYALYIGFLGKPCQNLPATIIIYDNVNPEPEDKTFNYYEYGGWGTITNSQ</sequence>
<dbReference type="Gene3D" id="2.40.160.190">
    <property type="match status" value="1"/>
</dbReference>
<dbReference type="Pfam" id="PF15283">
    <property type="entry name" value="DUF4595"/>
    <property type="match status" value="1"/>
</dbReference>
<evidence type="ECO:0000313" key="2">
    <source>
        <dbReference type="EMBL" id="NPD91102.1"/>
    </source>
</evidence>
<dbReference type="InterPro" id="IPR027931">
    <property type="entry name" value="DUF4595"/>
</dbReference>